<keyword evidence="1" id="KW-1185">Reference proteome</keyword>
<protein>
    <submittedName>
        <fullName evidence="2">Flotillin-2 isoform X1</fullName>
    </submittedName>
</protein>
<proteinExistence type="predicted"/>
<reference evidence="2" key="1">
    <citation type="submission" date="2025-08" db="UniProtKB">
        <authorList>
            <consortium name="RefSeq"/>
        </authorList>
    </citation>
    <scope>IDENTIFICATION</scope>
</reference>
<evidence type="ECO:0000313" key="1">
    <source>
        <dbReference type="Proteomes" id="UP000694863"/>
    </source>
</evidence>
<organism evidence="1 2">
    <name type="scientific">Echinops telfairi</name>
    <name type="common">Lesser hedgehog tenrec</name>
    <dbReference type="NCBI Taxonomy" id="9371"/>
    <lineage>
        <taxon>Eukaryota</taxon>
        <taxon>Metazoa</taxon>
        <taxon>Chordata</taxon>
        <taxon>Craniata</taxon>
        <taxon>Vertebrata</taxon>
        <taxon>Euteleostomi</taxon>
        <taxon>Mammalia</taxon>
        <taxon>Eutheria</taxon>
        <taxon>Afrotheria</taxon>
        <taxon>Tenrecidae</taxon>
        <taxon>Tenrecinae</taxon>
        <taxon>Echinops</taxon>
    </lineage>
</organism>
<accession>A0AC55DUS9</accession>
<evidence type="ECO:0000313" key="2">
    <source>
        <dbReference type="RefSeq" id="XP_045155490.1"/>
    </source>
</evidence>
<name>A0AC55DUS9_ECHTE</name>
<dbReference type="Proteomes" id="UP000694863">
    <property type="component" value="Unplaced"/>
</dbReference>
<gene>
    <name evidence="2" type="primary">FLOT2</name>
</gene>
<sequence length="452" mass="49778">MGNCHTVGPNEALVVSGGCCGSDYKQYVFGGWAWAWWCISDTKRISLEIMTLQPRCEDVETAEGVALTVTGVAQQWTSRNRTSAGGSCLTNPPWNSFQVKIMTEKELLAVACEQFLGKNVQDIKNVVLQTLEGHLRSILGTLTVEQIYQDRDQFAKLVREVAAPDVGRMGIEILSFTIKDVYDKVDYLSSLGKTQTAVVQRDADIGVAEAERDAGIREAECKKEMLDVKFMADTKIANSKRAFELQKSAFSEEVNIKTAEAQLAYELQGAREQQKIRQEEIEIEVVQRKKQIAVEAQEILRTDKELIATVRRPAEAEAHRIQQIAEGEKVKQVLLAQAEAEKIRKIGEADAAVIEAMGKAEAERMKLKAEAYQKYGDAAKMALVLETLPQIAAKIASPLTKVDEIVVLSGDNSKVTSEVTRLLAELPASVHALTGVDLSKIPLVKKATGVQM</sequence>
<dbReference type="RefSeq" id="XP_045155490.1">
    <property type="nucleotide sequence ID" value="XM_045299555.1"/>
</dbReference>